<dbReference type="EMBL" id="CAJNIZ010043233">
    <property type="protein sequence ID" value="CAE7654498.1"/>
    <property type="molecule type" value="Genomic_DNA"/>
</dbReference>
<keyword evidence="1" id="KW-0812">Transmembrane</keyword>
<feature type="transmembrane region" description="Helical" evidence="1">
    <location>
        <begin position="169"/>
        <end position="188"/>
    </location>
</feature>
<evidence type="ECO:0000313" key="2">
    <source>
        <dbReference type="EMBL" id="CAE7654498.1"/>
    </source>
</evidence>
<feature type="transmembrane region" description="Helical" evidence="1">
    <location>
        <begin position="138"/>
        <end position="157"/>
    </location>
</feature>
<protein>
    <submittedName>
        <fullName evidence="2">Uncharacterized protein</fullName>
    </submittedName>
</protein>
<dbReference type="Proteomes" id="UP000649617">
    <property type="component" value="Unassembled WGS sequence"/>
</dbReference>
<dbReference type="OrthoDB" id="448555at2759"/>
<gene>
    <name evidence="2" type="ORF">SPIL2461_LOCUS17543</name>
</gene>
<keyword evidence="1" id="KW-1133">Transmembrane helix</keyword>
<dbReference type="AlphaFoldDB" id="A0A812VR02"/>
<keyword evidence="3" id="KW-1185">Reference proteome</keyword>
<keyword evidence="1" id="KW-0472">Membrane</keyword>
<name>A0A812VR02_SYMPI</name>
<evidence type="ECO:0000313" key="3">
    <source>
        <dbReference type="Proteomes" id="UP000649617"/>
    </source>
</evidence>
<reference evidence="2" key="1">
    <citation type="submission" date="2021-02" db="EMBL/GenBank/DDBJ databases">
        <authorList>
            <person name="Dougan E. K."/>
            <person name="Rhodes N."/>
            <person name="Thang M."/>
            <person name="Chan C."/>
        </authorList>
    </citation>
    <scope>NUCLEOTIDE SEQUENCE</scope>
</reference>
<proteinExistence type="predicted"/>
<comment type="caution">
    <text evidence="2">The sequence shown here is derived from an EMBL/GenBank/DDBJ whole genome shotgun (WGS) entry which is preliminary data.</text>
</comment>
<feature type="transmembrane region" description="Helical" evidence="1">
    <location>
        <begin position="208"/>
        <end position="227"/>
    </location>
</feature>
<sequence>MWAAFSYSQNVQHTQECSCILSSKLARFWPRIETFAVQSFFPMCWVTQAWGQGYIHVNSGELQTGGVSCPGTMAILGGYTVLLMNYGPLTLEDWRSRISCQTSRRAWNTWKLVFFLACGLRLYAWQAEPSMAVQRGETMHHTFLAIFVLALVYTLVFDCDPTFVSRGRALPAVVFALAVSVMAALASWCSAFKDGKDGGWEMSYARGIMLFLVYVSILSTAMLWDFYNRSFSCDLVRISQAWSGE</sequence>
<accession>A0A812VR02</accession>
<organism evidence="2 3">
    <name type="scientific">Symbiodinium pilosum</name>
    <name type="common">Dinoflagellate</name>
    <dbReference type="NCBI Taxonomy" id="2952"/>
    <lineage>
        <taxon>Eukaryota</taxon>
        <taxon>Sar</taxon>
        <taxon>Alveolata</taxon>
        <taxon>Dinophyceae</taxon>
        <taxon>Suessiales</taxon>
        <taxon>Symbiodiniaceae</taxon>
        <taxon>Symbiodinium</taxon>
    </lineage>
</organism>
<evidence type="ECO:0000256" key="1">
    <source>
        <dbReference type="SAM" id="Phobius"/>
    </source>
</evidence>
<feature type="transmembrane region" description="Helical" evidence="1">
    <location>
        <begin position="107"/>
        <end position="126"/>
    </location>
</feature>